<feature type="compositionally biased region" description="Basic and acidic residues" evidence="1">
    <location>
        <begin position="466"/>
        <end position="481"/>
    </location>
</feature>
<evidence type="ECO:0000256" key="1">
    <source>
        <dbReference type="SAM" id="MobiDB-lite"/>
    </source>
</evidence>
<name>A0A481YYX2_9VIRU</name>
<organism evidence="2">
    <name type="scientific">Marseillevirus LCMAC202</name>
    <dbReference type="NCBI Taxonomy" id="2506606"/>
    <lineage>
        <taxon>Viruses</taxon>
        <taxon>Varidnaviria</taxon>
        <taxon>Bamfordvirae</taxon>
        <taxon>Nucleocytoviricota</taxon>
        <taxon>Megaviricetes</taxon>
        <taxon>Pimascovirales</taxon>
        <taxon>Pimascovirales incertae sedis</taxon>
        <taxon>Marseilleviridae</taxon>
    </lineage>
</organism>
<dbReference type="EMBL" id="MK500375">
    <property type="protein sequence ID" value="QBK88121.1"/>
    <property type="molecule type" value="Genomic_DNA"/>
</dbReference>
<sequence>MKSRVRLQKIEYLTIDQPIIMFATSQRHRATTLSELVYDQKAQDLANAYGLKIQNVSWEDTARSKDSCWGPNISDMTLTVESQGQMPAIRKPNFSDVSYDVNPDDYAVTVGNESGNPLRRIKLTEYLRNFTDYNSGVELKLPLYTERDSEMLASSQACVLPLKDGEVEFNIRLYNYQSYDDDSSVLVIVASSQGTSAQIIKGSTKKLYFRLQDQKANFLAKRLADDRAQRGTSRTGAMTSEEQERNVLFIYQIPLKLQKEHTNSGQEGMLLECCAMDDCVMQNSQSARGMDNAVLRAGEGFGVWPKITQTLERDTRWPIRLTLQYYKVTDEITVNEADFQEIAEQINKIYNHASATGSLVLSSSKRPTEPQLGPEHVGYLPPKVSIGYVAPEIQIANPMFPPTFVQKADIVLHDGHLNANNKIIVGNRNTIHGNNNTVYGDGNRLTGNDCISYGSYNSIQGQNSSTRERCSDEPTADERAAMKQAFPAMSWS</sequence>
<accession>A0A481YYX2</accession>
<feature type="region of interest" description="Disordered" evidence="1">
    <location>
        <begin position="460"/>
        <end position="492"/>
    </location>
</feature>
<reference evidence="2" key="1">
    <citation type="journal article" date="2019" name="MBio">
        <title>Virus Genomes from Deep Sea Sediments Expand the Ocean Megavirome and Support Independent Origins of Viral Gigantism.</title>
        <authorList>
            <person name="Backstrom D."/>
            <person name="Yutin N."/>
            <person name="Jorgensen S.L."/>
            <person name="Dharamshi J."/>
            <person name="Homa F."/>
            <person name="Zaremba-Niedwiedzka K."/>
            <person name="Spang A."/>
            <person name="Wolf Y.I."/>
            <person name="Koonin E.V."/>
            <person name="Ettema T.J."/>
        </authorList>
    </citation>
    <scope>NUCLEOTIDE SEQUENCE</scope>
</reference>
<dbReference type="Gene3D" id="2.150.10.10">
    <property type="entry name" value="Serralysin-like metalloprotease, C-terminal"/>
    <property type="match status" value="1"/>
</dbReference>
<evidence type="ECO:0000313" key="2">
    <source>
        <dbReference type="EMBL" id="QBK88121.1"/>
    </source>
</evidence>
<dbReference type="InterPro" id="IPR011049">
    <property type="entry name" value="Serralysin-like_metalloprot_C"/>
</dbReference>
<protein>
    <submittedName>
        <fullName evidence="2">Uncharacterized protein</fullName>
    </submittedName>
</protein>
<gene>
    <name evidence="2" type="ORF">LCMAC202_04830</name>
</gene>
<proteinExistence type="predicted"/>